<evidence type="ECO:0000313" key="3">
    <source>
        <dbReference type="Proteomes" id="UP000177354"/>
    </source>
</evidence>
<gene>
    <name evidence="2" type="ORF">A2777_06105</name>
</gene>
<accession>A0A1F5Z2I6</accession>
<organism evidence="2 3">
    <name type="scientific">Candidatus Gottesmanbacteria bacterium RIFCSPHIGHO2_01_FULL_40_15</name>
    <dbReference type="NCBI Taxonomy" id="1798376"/>
    <lineage>
        <taxon>Bacteria</taxon>
        <taxon>Candidatus Gottesmaniibacteriota</taxon>
    </lineage>
</organism>
<evidence type="ECO:0000313" key="2">
    <source>
        <dbReference type="EMBL" id="OGG06524.1"/>
    </source>
</evidence>
<reference evidence="2 3" key="1">
    <citation type="journal article" date="2016" name="Nat. Commun.">
        <title>Thousands of microbial genomes shed light on interconnected biogeochemical processes in an aquifer system.</title>
        <authorList>
            <person name="Anantharaman K."/>
            <person name="Brown C.T."/>
            <person name="Hug L.A."/>
            <person name="Sharon I."/>
            <person name="Castelle C.J."/>
            <person name="Probst A.J."/>
            <person name="Thomas B.C."/>
            <person name="Singh A."/>
            <person name="Wilkins M.J."/>
            <person name="Karaoz U."/>
            <person name="Brodie E.L."/>
            <person name="Williams K.H."/>
            <person name="Hubbard S.S."/>
            <person name="Banfield J.F."/>
        </authorList>
    </citation>
    <scope>NUCLEOTIDE SEQUENCE [LARGE SCALE GENOMIC DNA]</scope>
</reference>
<protein>
    <submittedName>
        <fullName evidence="2">Uncharacterized protein</fullName>
    </submittedName>
</protein>
<feature type="region of interest" description="Disordered" evidence="1">
    <location>
        <begin position="1"/>
        <end position="26"/>
    </location>
</feature>
<dbReference type="Proteomes" id="UP000177354">
    <property type="component" value="Unassembled WGS sequence"/>
</dbReference>
<feature type="compositionally biased region" description="Low complexity" evidence="1">
    <location>
        <begin position="14"/>
        <end position="26"/>
    </location>
</feature>
<dbReference type="AlphaFoldDB" id="A0A1F5Z2I6"/>
<evidence type="ECO:0000256" key="1">
    <source>
        <dbReference type="SAM" id="MobiDB-lite"/>
    </source>
</evidence>
<dbReference type="EMBL" id="MFJF01000015">
    <property type="protein sequence ID" value="OGG06524.1"/>
    <property type="molecule type" value="Genomic_DNA"/>
</dbReference>
<proteinExistence type="predicted"/>
<name>A0A1F5Z2I6_9BACT</name>
<sequence length="454" mass="51265">MTESPQTPPVFKDQIPPAEAPAAQGAATTYQALNKLKAVEDKYKQREGLSQFVESQPTPEEVKGRIEAAKQAEEMAQTKLTEALRTDNVVGESGLNKLKIVRDLKGGRTEAERAEQVGEAEEKTKRAIEVRLSSEDDYTAASMFTKEYLQKESDPQRIAMLIDANSRRGPLRASHEMITALHRQDLIQQEIKYYQEKGIEVPADKMLPLEVFTSLRDRIGKEWKYTEENVDASIRMLTTFHESAIDYTDAHGLKVDQRVLTEAVQQGMDITKLIGSGGPWDFAARRKGKSGAGNINFSDVGYYAIGSFQLEEFFSKHRIPDGEARVPYIMAYTGGVMENGAPAMVAHHMRDWLVDTLPSTQIRRVRKEGQWVDEQTEPSPRGFGSLITKNDSYYSFTVERTGTYDKGLVDVMQKAGEIVHSVDQKMKDRRVEWGQVRQFAVEEIRNPQLLQPEQ</sequence>
<comment type="caution">
    <text evidence="2">The sequence shown here is derived from an EMBL/GenBank/DDBJ whole genome shotgun (WGS) entry which is preliminary data.</text>
</comment>